<protein>
    <submittedName>
        <fullName evidence="1">Uncharacterized protein</fullName>
    </submittedName>
</protein>
<sequence>MGCRVILLPQVPESWLEETPNISSYPTFETLSPDNMYETFFILKETISFNSVREKCYFHDLMLQQRNPASFVYEPT</sequence>
<evidence type="ECO:0000313" key="1">
    <source>
        <dbReference type="EMBL" id="GIY70748.1"/>
    </source>
</evidence>
<proteinExistence type="predicted"/>
<evidence type="ECO:0000313" key="2">
    <source>
        <dbReference type="Proteomes" id="UP001054945"/>
    </source>
</evidence>
<dbReference type="Proteomes" id="UP001054945">
    <property type="component" value="Unassembled WGS sequence"/>
</dbReference>
<reference evidence="1 2" key="1">
    <citation type="submission" date="2021-06" db="EMBL/GenBank/DDBJ databases">
        <title>Caerostris extrusa draft genome.</title>
        <authorList>
            <person name="Kono N."/>
            <person name="Arakawa K."/>
        </authorList>
    </citation>
    <scope>NUCLEOTIDE SEQUENCE [LARGE SCALE GENOMIC DNA]</scope>
</reference>
<dbReference type="AlphaFoldDB" id="A0AAV4VKX7"/>
<gene>
    <name evidence="1" type="ORF">CEXT_543571</name>
</gene>
<accession>A0AAV4VKX7</accession>
<comment type="caution">
    <text evidence="1">The sequence shown here is derived from an EMBL/GenBank/DDBJ whole genome shotgun (WGS) entry which is preliminary data.</text>
</comment>
<keyword evidence="2" id="KW-1185">Reference proteome</keyword>
<dbReference type="EMBL" id="BPLR01014713">
    <property type="protein sequence ID" value="GIY70748.1"/>
    <property type="molecule type" value="Genomic_DNA"/>
</dbReference>
<name>A0AAV4VKX7_CAEEX</name>
<organism evidence="1 2">
    <name type="scientific">Caerostris extrusa</name>
    <name type="common">Bark spider</name>
    <name type="synonym">Caerostris bankana</name>
    <dbReference type="NCBI Taxonomy" id="172846"/>
    <lineage>
        <taxon>Eukaryota</taxon>
        <taxon>Metazoa</taxon>
        <taxon>Ecdysozoa</taxon>
        <taxon>Arthropoda</taxon>
        <taxon>Chelicerata</taxon>
        <taxon>Arachnida</taxon>
        <taxon>Araneae</taxon>
        <taxon>Araneomorphae</taxon>
        <taxon>Entelegynae</taxon>
        <taxon>Araneoidea</taxon>
        <taxon>Araneidae</taxon>
        <taxon>Caerostris</taxon>
    </lineage>
</organism>